<feature type="region of interest" description="Disordered" evidence="2">
    <location>
        <begin position="1"/>
        <end position="43"/>
    </location>
</feature>
<dbReference type="Pfam" id="PF20451">
    <property type="entry name" value="Calmod_bind_M"/>
    <property type="match status" value="1"/>
</dbReference>
<keyword evidence="1" id="KW-0175">Coiled coil</keyword>
<evidence type="ECO:0000259" key="3">
    <source>
        <dbReference type="Pfam" id="PF07887"/>
    </source>
</evidence>
<dbReference type="PANTHER" id="PTHR31713:SF100">
    <property type="entry name" value="CALMODULIN-BINDING PROTEIN 60 B"/>
    <property type="match status" value="1"/>
</dbReference>
<feature type="region of interest" description="Disordered" evidence="2">
    <location>
        <begin position="552"/>
        <end position="599"/>
    </location>
</feature>
<feature type="domain" description="Calmodulin binding protein-like N-terminal" evidence="3">
    <location>
        <begin position="130"/>
        <end position="276"/>
    </location>
</feature>
<feature type="domain" description="Calmodulin binding protein central" evidence="4">
    <location>
        <begin position="289"/>
        <end position="355"/>
    </location>
</feature>
<reference evidence="5 6" key="1">
    <citation type="submission" date="2024-11" db="EMBL/GenBank/DDBJ databases">
        <title>Chromosome-level genome assembly of Eucalyptus globulus Labill. provides insights into its genome evolution.</title>
        <authorList>
            <person name="Li X."/>
        </authorList>
    </citation>
    <scope>NUCLEOTIDE SEQUENCE [LARGE SCALE GENOMIC DNA]</scope>
    <source>
        <strain evidence="5">CL2024</strain>
        <tissue evidence="5">Fresh tender leaves</tissue>
    </source>
</reference>
<evidence type="ECO:0000313" key="6">
    <source>
        <dbReference type="Proteomes" id="UP001634007"/>
    </source>
</evidence>
<feature type="compositionally biased region" description="Polar residues" evidence="2">
    <location>
        <begin position="32"/>
        <end position="43"/>
    </location>
</feature>
<evidence type="ECO:0000259" key="4">
    <source>
        <dbReference type="Pfam" id="PF20451"/>
    </source>
</evidence>
<evidence type="ECO:0008006" key="7">
    <source>
        <dbReference type="Google" id="ProtNLM"/>
    </source>
</evidence>
<dbReference type="PANTHER" id="PTHR31713">
    <property type="entry name" value="OS02G0177800 PROTEIN"/>
    <property type="match status" value="1"/>
</dbReference>
<evidence type="ECO:0000313" key="5">
    <source>
        <dbReference type="EMBL" id="KAL3740296.1"/>
    </source>
</evidence>
<proteinExistence type="predicted"/>
<comment type="caution">
    <text evidence="5">The sequence shown here is derived from an EMBL/GenBank/DDBJ whole genome shotgun (WGS) entry which is preliminary data.</text>
</comment>
<dbReference type="Proteomes" id="UP001634007">
    <property type="component" value="Unassembled WGS sequence"/>
</dbReference>
<dbReference type="InterPro" id="IPR046830">
    <property type="entry name" value="Calmod_bind_M"/>
</dbReference>
<feature type="compositionally biased region" description="Basic and acidic residues" evidence="2">
    <location>
        <begin position="584"/>
        <end position="599"/>
    </location>
</feature>
<dbReference type="Pfam" id="PF07887">
    <property type="entry name" value="Calmodulin_bind"/>
    <property type="match status" value="1"/>
</dbReference>
<protein>
    <recommendedName>
        <fullName evidence="7">Calmodulin-binding protein</fullName>
    </recommendedName>
</protein>
<gene>
    <name evidence="5" type="ORF">ACJRO7_021557</name>
</gene>
<accession>A0ABD3KKA3</accession>
<name>A0ABD3KKA3_EUCGL</name>
<dbReference type="InterPro" id="IPR012416">
    <property type="entry name" value="CBP60"/>
</dbReference>
<feature type="compositionally biased region" description="Polar residues" evidence="2">
    <location>
        <begin position="8"/>
        <end position="23"/>
    </location>
</feature>
<sequence>MQKRRKTMSMQRGALNSASSGEPSQPRMPCSDPSNQERNVSGRNFLQSSCLTREDVQREFREVAELVISQWANNFQSSMENAFKEMAQQMSSLKNDVQKLTERVELAINHSPHLGRANAKSTGENEVRNLQLQIQTKVSDTLFTGKKVEGEGGARISVALIDANTGDVVRSGPESFIRLDVVVLKGGFNKDDGDNWTKEEFDSQLAKVREKKGLLLTGDLQLTLKGGVGELGELIFRDNSRSDDTEKFRIGLKVASGYCENTRIREGKTNAFRVKERRGESNQKHYPPALDDEVWRLDKIAKGGIFHQKLERAGIHKVQDFLQHLHNDSKKLREVLGKSITSTHWECLVDHAKTCTNWKTYENHSNNMSKHAAVFNTDRQLTGLINDILYSATDRLSAQEKEPGDAIIKKVAFDNSNDVGEFHCDIFSGSMPKNSSQVIEGQIGNLIPVQCHSAPRTCATSVGPEAQPANAGSPVEVLSPGHNGVADWPLPVQSQNTGCGDAMEFQVDESAPPAASQHLSANRRNAQFSQGDGGSTCFGQPIQSPDIISQEATGSQMSNPWRQTDSTPVEEVALPSEPPYAPRPEGDHAMEDSQFDDADHPMDYLSILDFSTTFQTSPGDDGSV</sequence>
<dbReference type="InterPro" id="IPR046831">
    <property type="entry name" value="Calmodulin_bind_N"/>
</dbReference>
<evidence type="ECO:0000256" key="2">
    <source>
        <dbReference type="SAM" id="MobiDB-lite"/>
    </source>
</evidence>
<organism evidence="5 6">
    <name type="scientific">Eucalyptus globulus</name>
    <name type="common">Tasmanian blue gum</name>
    <dbReference type="NCBI Taxonomy" id="34317"/>
    <lineage>
        <taxon>Eukaryota</taxon>
        <taxon>Viridiplantae</taxon>
        <taxon>Streptophyta</taxon>
        <taxon>Embryophyta</taxon>
        <taxon>Tracheophyta</taxon>
        <taxon>Spermatophyta</taxon>
        <taxon>Magnoliopsida</taxon>
        <taxon>eudicotyledons</taxon>
        <taxon>Gunneridae</taxon>
        <taxon>Pentapetalae</taxon>
        <taxon>rosids</taxon>
        <taxon>malvids</taxon>
        <taxon>Myrtales</taxon>
        <taxon>Myrtaceae</taxon>
        <taxon>Myrtoideae</taxon>
        <taxon>Eucalypteae</taxon>
        <taxon>Eucalyptus</taxon>
    </lineage>
</organism>
<dbReference type="AlphaFoldDB" id="A0ABD3KKA3"/>
<keyword evidence="6" id="KW-1185">Reference proteome</keyword>
<dbReference type="EMBL" id="JBJKBG010000005">
    <property type="protein sequence ID" value="KAL3740296.1"/>
    <property type="molecule type" value="Genomic_DNA"/>
</dbReference>
<feature type="coiled-coil region" evidence="1">
    <location>
        <begin position="83"/>
        <end position="110"/>
    </location>
</feature>
<evidence type="ECO:0000256" key="1">
    <source>
        <dbReference type="SAM" id="Coils"/>
    </source>
</evidence>
<feature type="compositionally biased region" description="Polar residues" evidence="2">
    <location>
        <begin position="552"/>
        <end position="567"/>
    </location>
</feature>